<organism evidence="2 3">
    <name type="scientific">Chara braunii</name>
    <name type="common">Braun's stonewort</name>
    <dbReference type="NCBI Taxonomy" id="69332"/>
    <lineage>
        <taxon>Eukaryota</taxon>
        <taxon>Viridiplantae</taxon>
        <taxon>Streptophyta</taxon>
        <taxon>Charophyceae</taxon>
        <taxon>Charales</taxon>
        <taxon>Characeae</taxon>
        <taxon>Chara</taxon>
    </lineage>
</organism>
<evidence type="ECO:0000313" key="3">
    <source>
        <dbReference type="Proteomes" id="UP000265515"/>
    </source>
</evidence>
<dbReference type="AlphaFoldDB" id="A0A388KIZ7"/>
<accession>A0A388KIZ7</accession>
<feature type="compositionally biased region" description="Basic and acidic residues" evidence="1">
    <location>
        <begin position="16"/>
        <end position="36"/>
    </location>
</feature>
<reference evidence="2 3" key="1">
    <citation type="journal article" date="2018" name="Cell">
        <title>The Chara Genome: Secondary Complexity and Implications for Plant Terrestrialization.</title>
        <authorList>
            <person name="Nishiyama T."/>
            <person name="Sakayama H."/>
            <person name="Vries J.D."/>
            <person name="Buschmann H."/>
            <person name="Saint-Marcoux D."/>
            <person name="Ullrich K.K."/>
            <person name="Haas F.B."/>
            <person name="Vanderstraeten L."/>
            <person name="Becker D."/>
            <person name="Lang D."/>
            <person name="Vosolsobe S."/>
            <person name="Rombauts S."/>
            <person name="Wilhelmsson P.K.I."/>
            <person name="Janitza P."/>
            <person name="Kern R."/>
            <person name="Heyl A."/>
            <person name="Rumpler F."/>
            <person name="Villalobos L.I.A.C."/>
            <person name="Clay J.M."/>
            <person name="Skokan R."/>
            <person name="Toyoda A."/>
            <person name="Suzuki Y."/>
            <person name="Kagoshima H."/>
            <person name="Schijlen E."/>
            <person name="Tajeshwar N."/>
            <person name="Catarino B."/>
            <person name="Hetherington A.J."/>
            <person name="Saltykova A."/>
            <person name="Bonnot C."/>
            <person name="Breuninger H."/>
            <person name="Symeonidi A."/>
            <person name="Radhakrishnan G.V."/>
            <person name="Van Nieuwerburgh F."/>
            <person name="Deforce D."/>
            <person name="Chang C."/>
            <person name="Karol K.G."/>
            <person name="Hedrich R."/>
            <person name="Ulvskov P."/>
            <person name="Glockner G."/>
            <person name="Delwiche C.F."/>
            <person name="Petrasek J."/>
            <person name="Van de Peer Y."/>
            <person name="Friml J."/>
            <person name="Beilby M."/>
            <person name="Dolan L."/>
            <person name="Kohara Y."/>
            <person name="Sugano S."/>
            <person name="Fujiyama A."/>
            <person name="Delaux P.-M."/>
            <person name="Quint M."/>
            <person name="TheiBen G."/>
            <person name="Hagemann M."/>
            <person name="Harholt J."/>
            <person name="Dunand C."/>
            <person name="Zachgo S."/>
            <person name="Langdale J."/>
            <person name="Maumus F."/>
            <person name="Straeten D.V.D."/>
            <person name="Gould S.B."/>
            <person name="Rensing S.A."/>
        </authorList>
    </citation>
    <scope>NUCLEOTIDE SEQUENCE [LARGE SCALE GENOMIC DNA]</scope>
    <source>
        <strain evidence="2 3">S276</strain>
    </source>
</reference>
<name>A0A388KIZ7_CHABU</name>
<protein>
    <submittedName>
        <fullName evidence="2">Uncharacterized protein</fullName>
    </submittedName>
</protein>
<feature type="compositionally biased region" description="Basic and acidic residues" evidence="1">
    <location>
        <begin position="57"/>
        <end position="72"/>
    </location>
</feature>
<dbReference type="EMBL" id="BFEA01000124">
    <property type="protein sequence ID" value="GBG70031.1"/>
    <property type="molecule type" value="Genomic_DNA"/>
</dbReference>
<proteinExistence type="predicted"/>
<comment type="caution">
    <text evidence="2">The sequence shown here is derived from an EMBL/GenBank/DDBJ whole genome shotgun (WGS) entry which is preliminary data.</text>
</comment>
<keyword evidence="3" id="KW-1185">Reference proteome</keyword>
<dbReference type="Gramene" id="GBG70031">
    <property type="protein sequence ID" value="GBG70031"/>
    <property type="gene ID" value="CBR_g4858"/>
</dbReference>
<evidence type="ECO:0000313" key="2">
    <source>
        <dbReference type="EMBL" id="GBG70031.1"/>
    </source>
</evidence>
<evidence type="ECO:0000256" key="1">
    <source>
        <dbReference type="SAM" id="MobiDB-lite"/>
    </source>
</evidence>
<dbReference type="Proteomes" id="UP000265515">
    <property type="component" value="Unassembled WGS sequence"/>
</dbReference>
<feature type="region of interest" description="Disordered" evidence="1">
    <location>
        <begin position="173"/>
        <end position="227"/>
    </location>
</feature>
<sequence length="259" mass="29058">MSVDNLQDSPLLACSFRRDTEEEDLHCKNDDRERHGGSNNPPPLHLGGERGGGGCRRQREEAPPPHQLEEPNPHNGGEASNPRPGQLKDTTPRSRGEASNWGSHKKKRCQRSAAKAALSNIKASIQQQQEDTIRMMDALRRGGEAPPTYEWKKEMGKTEMVEKGMGKMEMAEKGMGKTEMAEKEMRKKEMVKKEMRKKEMRKKEMVKKEMGKKETGKLHQLERRGRNENTEVLADAIRKAGEDLAASMAAIAATLGSMK</sequence>
<feature type="region of interest" description="Disordered" evidence="1">
    <location>
        <begin position="1"/>
        <end position="115"/>
    </location>
</feature>
<gene>
    <name evidence="2" type="ORF">CBR_g4858</name>
</gene>